<proteinExistence type="predicted"/>
<feature type="compositionally biased region" description="Low complexity" evidence="1">
    <location>
        <begin position="1"/>
        <end position="10"/>
    </location>
</feature>
<evidence type="ECO:0000256" key="1">
    <source>
        <dbReference type="SAM" id="MobiDB-lite"/>
    </source>
</evidence>
<evidence type="ECO:0000313" key="3">
    <source>
        <dbReference type="Proteomes" id="UP000054270"/>
    </source>
</evidence>
<feature type="compositionally biased region" description="Basic and acidic residues" evidence="1">
    <location>
        <begin position="53"/>
        <end position="65"/>
    </location>
</feature>
<feature type="compositionally biased region" description="Low complexity" evidence="1">
    <location>
        <begin position="43"/>
        <end position="52"/>
    </location>
</feature>
<feature type="non-terminal residue" evidence="2">
    <location>
        <position position="65"/>
    </location>
</feature>
<feature type="region of interest" description="Disordered" evidence="1">
    <location>
        <begin position="33"/>
        <end position="65"/>
    </location>
</feature>
<organism evidence="2 3">
    <name type="scientific">Hypholoma sublateritium (strain FD-334 SS-4)</name>
    <dbReference type="NCBI Taxonomy" id="945553"/>
    <lineage>
        <taxon>Eukaryota</taxon>
        <taxon>Fungi</taxon>
        <taxon>Dikarya</taxon>
        <taxon>Basidiomycota</taxon>
        <taxon>Agaricomycotina</taxon>
        <taxon>Agaricomycetes</taxon>
        <taxon>Agaricomycetidae</taxon>
        <taxon>Agaricales</taxon>
        <taxon>Agaricineae</taxon>
        <taxon>Strophariaceae</taxon>
        <taxon>Hypholoma</taxon>
    </lineage>
</organism>
<dbReference type="Proteomes" id="UP000054270">
    <property type="component" value="Unassembled WGS sequence"/>
</dbReference>
<reference evidence="3" key="1">
    <citation type="submission" date="2014-04" db="EMBL/GenBank/DDBJ databases">
        <title>Evolutionary Origins and Diversification of the Mycorrhizal Mutualists.</title>
        <authorList>
            <consortium name="DOE Joint Genome Institute"/>
            <consortium name="Mycorrhizal Genomics Consortium"/>
            <person name="Kohler A."/>
            <person name="Kuo A."/>
            <person name="Nagy L.G."/>
            <person name="Floudas D."/>
            <person name="Copeland A."/>
            <person name="Barry K.W."/>
            <person name="Cichocki N."/>
            <person name="Veneault-Fourrey C."/>
            <person name="LaButti K."/>
            <person name="Lindquist E.A."/>
            <person name="Lipzen A."/>
            <person name="Lundell T."/>
            <person name="Morin E."/>
            <person name="Murat C."/>
            <person name="Riley R."/>
            <person name="Ohm R."/>
            <person name="Sun H."/>
            <person name="Tunlid A."/>
            <person name="Henrissat B."/>
            <person name="Grigoriev I.V."/>
            <person name="Hibbett D.S."/>
            <person name="Martin F."/>
        </authorList>
    </citation>
    <scope>NUCLEOTIDE SEQUENCE [LARGE SCALE GENOMIC DNA]</scope>
    <source>
        <strain evidence="3">FD-334 SS-4</strain>
    </source>
</reference>
<feature type="region of interest" description="Disordered" evidence="1">
    <location>
        <begin position="1"/>
        <end position="21"/>
    </location>
</feature>
<accession>A0A0D2PA44</accession>
<gene>
    <name evidence="2" type="ORF">HYPSUDRAFT_37470</name>
</gene>
<sequence length="65" mass="7101">MNALLPASSAPRRRAAAPAHGERVLFTSYQLTKTPRAFGNNQTRGARPAAPGRTREPRMHLDAHP</sequence>
<name>A0A0D2PA44_HYPSF</name>
<dbReference type="AlphaFoldDB" id="A0A0D2PA44"/>
<keyword evidence="3" id="KW-1185">Reference proteome</keyword>
<protein>
    <submittedName>
        <fullName evidence="2">Uncharacterized protein</fullName>
    </submittedName>
</protein>
<dbReference type="EMBL" id="KN817531">
    <property type="protein sequence ID" value="KJA25491.1"/>
    <property type="molecule type" value="Genomic_DNA"/>
</dbReference>
<evidence type="ECO:0000313" key="2">
    <source>
        <dbReference type="EMBL" id="KJA25491.1"/>
    </source>
</evidence>